<evidence type="ECO:0000256" key="4">
    <source>
        <dbReference type="SAM" id="Phobius"/>
    </source>
</evidence>
<feature type="transmembrane region" description="Helical" evidence="4">
    <location>
        <begin position="35"/>
        <end position="62"/>
    </location>
</feature>
<feature type="transmembrane region" description="Helical" evidence="4">
    <location>
        <begin position="135"/>
        <end position="152"/>
    </location>
</feature>
<keyword evidence="2 4" id="KW-1133">Transmembrane helix</keyword>
<dbReference type="GO" id="GO:0005524">
    <property type="term" value="F:ATP binding"/>
    <property type="evidence" value="ECO:0007669"/>
    <property type="project" value="InterPro"/>
</dbReference>
<dbReference type="InterPro" id="IPR036640">
    <property type="entry name" value="ABC1_TM_sf"/>
</dbReference>
<reference evidence="5" key="1">
    <citation type="submission" date="2022-08" db="EMBL/GenBank/DDBJ databases">
        <title>Genome sequencing of akame (Lates japonicus).</title>
        <authorList>
            <person name="Hashiguchi Y."/>
            <person name="Takahashi H."/>
        </authorList>
    </citation>
    <scope>NUCLEOTIDE SEQUENCE</scope>
    <source>
        <strain evidence="5">Kochi</strain>
    </source>
</reference>
<evidence type="ECO:0000256" key="3">
    <source>
        <dbReference type="ARBA" id="ARBA00023136"/>
    </source>
</evidence>
<name>A0AAD3MT61_LATJO</name>
<gene>
    <name evidence="5" type="ORF">AKAME5_002992300</name>
</gene>
<keyword evidence="3 4" id="KW-0472">Membrane</keyword>
<protein>
    <submittedName>
        <fullName evidence="5">Bile salt export pump-like isoform X1</fullName>
    </submittedName>
</protein>
<keyword evidence="1 4" id="KW-0812">Transmembrane</keyword>
<proteinExistence type="predicted"/>
<comment type="caution">
    <text evidence="5">The sequence shown here is derived from an EMBL/GenBank/DDBJ whole genome shotgun (WGS) entry which is preliminary data.</text>
</comment>
<keyword evidence="6" id="KW-1185">Reference proteome</keyword>
<sequence length="153" mass="17320">MTTSKEEEKAQGKAEQPAIRVGFFQLFRFATCNEVLMMVVGSVCAVLHGSAQPLMLLVFGLLTDTFIEYDIELHELSDDRKECVNNTIQWKQNYTTAWPSFNTSLNQSGWGLMNNSTQKARPCGILDIEYEMTQFAFYYVGIGAAVFLLGYFQ</sequence>
<evidence type="ECO:0000256" key="2">
    <source>
        <dbReference type="ARBA" id="ARBA00022989"/>
    </source>
</evidence>
<dbReference type="EMBL" id="BRZM01008161">
    <property type="protein sequence ID" value="GLD59184.1"/>
    <property type="molecule type" value="Genomic_DNA"/>
</dbReference>
<dbReference type="GO" id="GO:0016020">
    <property type="term" value="C:membrane"/>
    <property type="evidence" value="ECO:0007669"/>
    <property type="project" value="InterPro"/>
</dbReference>
<organism evidence="5 6">
    <name type="scientific">Lates japonicus</name>
    <name type="common">Japanese lates</name>
    <dbReference type="NCBI Taxonomy" id="270547"/>
    <lineage>
        <taxon>Eukaryota</taxon>
        <taxon>Metazoa</taxon>
        <taxon>Chordata</taxon>
        <taxon>Craniata</taxon>
        <taxon>Vertebrata</taxon>
        <taxon>Euteleostomi</taxon>
        <taxon>Actinopterygii</taxon>
        <taxon>Neopterygii</taxon>
        <taxon>Teleostei</taxon>
        <taxon>Neoteleostei</taxon>
        <taxon>Acanthomorphata</taxon>
        <taxon>Carangaria</taxon>
        <taxon>Carangaria incertae sedis</taxon>
        <taxon>Centropomidae</taxon>
        <taxon>Lates</taxon>
    </lineage>
</organism>
<dbReference type="Gene3D" id="1.20.1560.10">
    <property type="entry name" value="ABC transporter type 1, transmembrane domain"/>
    <property type="match status" value="1"/>
</dbReference>
<evidence type="ECO:0000313" key="5">
    <source>
        <dbReference type="EMBL" id="GLD59184.1"/>
    </source>
</evidence>
<dbReference type="AlphaFoldDB" id="A0AAD3MT61"/>
<feature type="non-terminal residue" evidence="5">
    <location>
        <position position="1"/>
    </location>
</feature>
<evidence type="ECO:0000256" key="1">
    <source>
        <dbReference type="ARBA" id="ARBA00022692"/>
    </source>
</evidence>
<dbReference type="Proteomes" id="UP001279410">
    <property type="component" value="Unassembled WGS sequence"/>
</dbReference>
<accession>A0AAD3MT61</accession>
<evidence type="ECO:0000313" key="6">
    <source>
        <dbReference type="Proteomes" id="UP001279410"/>
    </source>
</evidence>